<gene>
    <name evidence="7" type="ORF">FXF68_06895</name>
</gene>
<dbReference type="InterPro" id="IPR011009">
    <property type="entry name" value="Kinase-like_dom_sf"/>
</dbReference>
<dbReference type="InterPro" id="IPR036322">
    <property type="entry name" value="WD40_repeat_dom_sf"/>
</dbReference>
<dbReference type="SUPFAM" id="SSF56112">
    <property type="entry name" value="Protein kinase-like (PK-like)"/>
    <property type="match status" value="1"/>
</dbReference>
<evidence type="ECO:0000313" key="7">
    <source>
        <dbReference type="EMBL" id="TYK53418.1"/>
    </source>
</evidence>
<dbReference type="Proteomes" id="UP000323505">
    <property type="component" value="Unassembled WGS sequence"/>
</dbReference>
<dbReference type="Gene3D" id="2.130.10.10">
    <property type="entry name" value="YVTN repeat-like/Quinoprotein amine dehydrogenase"/>
    <property type="match status" value="3"/>
</dbReference>
<dbReference type="EMBL" id="VSRQ01000001">
    <property type="protein sequence ID" value="TYK53418.1"/>
    <property type="molecule type" value="Genomic_DNA"/>
</dbReference>
<protein>
    <recommendedName>
        <fullName evidence="1">non-specific serine/threonine protein kinase</fullName>
        <ecNumber evidence="1">2.7.11.1</ecNumber>
    </recommendedName>
</protein>
<dbReference type="InterPro" id="IPR050660">
    <property type="entry name" value="NEK_Ser/Thr_kinase"/>
</dbReference>
<dbReference type="SMART" id="SM00320">
    <property type="entry name" value="WD40"/>
    <property type="match status" value="4"/>
</dbReference>
<dbReference type="SMART" id="SM00220">
    <property type="entry name" value="S_TKc"/>
    <property type="match status" value="1"/>
</dbReference>
<dbReference type="PROSITE" id="PS00108">
    <property type="entry name" value="PROTEIN_KINASE_ST"/>
    <property type="match status" value="1"/>
</dbReference>
<dbReference type="InterPro" id="IPR001680">
    <property type="entry name" value="WD40_rpt"/>
</dbReference>
<dbReference type="PROSITE" id="PS50011">
    <property type="entry name" value="PROTEIN_KINASE_DOM"/>
    <property type="match status" value="1"/>
</dbReference>
<evidence type="ECO:0000256" key="5">
    <source>
        <dbReference type="ARBA" id="ARBA00022840"/>
    </source>
</evidence>
<keyword evidence="3" id="KW-0547">Nucleotide-binding</keyword>
<dbReference type="AlphaFoldDB" id="A0A5D3FZH9"/>
<name>A0A5D3FZH9_9ACTN</name>
<dbReference type="GO" id="GO:0004674">
    <property type="term" value="F:protein serine/threonine kinase activity"/>
    <property type="evidence" value="ECO:0007669"/>
    <property type="project" value="UniProtKB-EC"/>
</dbReference>
<dbReference type="Pfam" id="PF20703">
    <property type="entry name" value="nSTAND1"/>
    <property type="match status" value="1"/>
</dbReference>
<dbReference type="GO" id="GO:0005524">
    <property type="term" value="F:ATP binding"/>
    <property type="evidence" value="ECO:0007669"/>
    <property type="project" value="UniProtKB-KW"/>
</dbReference>
<keyword evidence="2" id="KW-0808">Transferase</keyword>
<keyword evidence="5" id="KW-0067">ATP-binding</keyword>
<organism evidence="7 8">
    <name type="scientific">Actinomadura decatromicini</name>
    <dbReference type="NCBI Taxonomy" id="2604572"/>
    <lineage>
        <taxon>Bacteria</taxon>
        <taxon>Bacillati</taxon>
        <taxon>Actinomycetota</taxon>
        <taxon>Actinomycetes</taxon>
        <taxon>Streptosporangiales</taxon>
        <taxon>Thermomonosporaceae</taxon>
        <taxon>Actinomadura</taxon>
    </lineage>
</organism>
<evidence type="ECO:0000256" key="2">
    <source>
        <dbReference type="ARBA" id="ARBA00022679"/>
    </source>
</evidence>
<evidence type="ECO:0000256" key="1">
    <source>
        <dbReference type="ARBA" id="ARBA00012513"/>
    </source>
</evidence>
<sequence>MSVPLEPGDPERLGEYWLAGRLGAGGQGVVFDAYAADGTRVAVKVFHTGDGKPADLRRMGREVAAAQRVSAFCTARVLDWRLDGARPYMVSEFVEGPSLARAVQDGRRFIGDDLHRLAVGIATALTAIHEAGVVHRDLKPGNILLGPDGPRVIDFGIARTLEMSVTPGPAAGTPLYMAPEQFRNGDVGPAADVFAWGAILLFGCTGDHPFRADNLSAVMHRVLTARPDVSVLPEALRPLVAAALAKDPLERPAARTLLAALTGGPAADASGLMAAGTAEAGLLARWEPTDPALGRVAEEAYLSLSAHDQGLVPEVFLRLVTIGDQGQLAPRAVAAPELPDGPRSDESEAFDRILAAFAPLITRVDARIVLSRPAVLRAWSRARDWLDRYADGLPGHQQIRRAARAWDDNGRRHADVLTGSILQEALLWAASHRRPALNRLERDFLDAGSRAQVRGRRRRRLVIGALMTLVLVAGAAGGAAEVQSRVAAGERGKVTAQRNRERARSLVAEADALRLTDPRTAMLLDAAAGRIAPHEAQVLAGLHDALTAPAVDAFTPPGADGGTQYALSGAGTTLVGVKDGTARLWDVSSARLTRQVSGIDGDVHVVALNGDATLLAVRDDDAVQLWNTVTGKRIGVPIPVGPAETLGDLHAGVLRFSADSRFLRVPGSTLAAGDWVNLRTRSRVRVGSRPVETLGPDGVFGAVRVSRPSSLQDGASPVQVWNLAEGIRRTLSGLAALTKVTDTLFSADGRRFAAVEEDQLHIWDLTTGRELPSDSQFNDSLDETSLSPDGSLLMVVDSDGVSVRAVGSGTEFARLPLTSVQEVAFSADGGVQRVLGADGTVITLRVGHPAAPNPTGTSALSGSAQLMAVVDRDRLVVREVATGRTLWSRPVLDLRALEGLGGLNAYGCLCAVAFSPDATKVAVGGSLVDSTNDHVHIAILNTSNGALLKSFPLAQYEGVAGVSSMAFSQDGHLLQVAPSQLGDEGVPKIASMELWSWQDASGTALRGMDSTGAAFHPDGSTLVTAGGTLIDVASHRRLRQLGNAQGAAFNRDGTSLAISGPSHITIWDTRTWRPLPVHLAAANPTTPVFSPDGRTLAALTDGGLQLWDLPTGRPLGAPIPGQYVDARFDRTGEHLHLLGENGTTHHTIPIAPHHLLAAVCSRAGRTLTRKEWHQHVPGLPFQNVCP</sequence>
<dbReference type="PANTHER" id="PTHR43671:SF13">
    <property type="entry name" value="SERINE_THREONINE-PROTEIN KINASE NEK2"/>
    <property type="match status" value="1"/>
</dbReference>
<evidence type="ECO:0000313" key="8">
    <source>
        <dbReference type="Proteomes" id="UP000323505"/>
    </source>
</evidence>
<keyword evidence="8" id="KW-1185">Reference proteome</keyword>
<proteinExistence type="predicted"/>
<reference evidence="7 8" key="1">
    <citation type="submission" date="2019-08" db="EMBL/GenBank/DDBJ databases">
        <title>Actinomadura sp. nov. CYP1-5 isolated from mountain soil.</title>
        <authorList>
            <person name="Songsumanus A."/>
            <person name="Kuncharoen N."/>
            <person name="Kudo T."/>
            <person name="Yuki M."/>
            <person name="Igarashi Y."/>
            <person name="Tanasupawat S."/>
        </authorList>
    </citation>
    <scope>NUCLEOTIDE SEQUENCE [LARGE SCALE GENOMIC DNA]</scope>
    <source>
        <strain evidence="7 8">CYP1-5</strain>
    </source>
</reference>
<evidence type="ECO:0000256" key="3">
    <source>
        <dbReference type="ARBA" id="ARBA00022741"/>
    </source>
</evidence>
<dbReference type="InterPro" id="IPR000719">
    <property type="entry name" value="Prot_kinase_dom"/>
</dbReference>
<dbReference type="CDD" id="cd14014">
    <property type="entry name" value="STKc_PknB_like"/>
    <property type="match status" value="1"/>
</dbReference>
<dbReference type="Gene3D" id="1.10.510.10">
    <property type="entry name" value="Transferase(Phosphotransferase) domain 1"/>
    <property type="match status" value="1"/>
</dbReference>
<evidence type="ECO:0000256" key="4">
    <source>
        <dbReference type="ARBA" id="ARBA00022777"/>
    </source>
</evidence>
<dbReference type="EC" id="2.7.11.1" evidence="1"/>
<dbReference type="Gene3D" id="3.30.200.20">
    <property type="entry name" value="Phosphorylase Kinase, domain 1"/>
    <property type="match status" value="1"/>
</dbReference>
<dbReference type="PANTHER" id="PTHR43671">
    <property type="entry name" value="SERINE/THREONINE-PROTEIN KINASE NEK"/>
    <property type="match status" value="1"/>
</dbReference>
<dbReference type="InterPro" id="IPR008271">
    <property type="entry name" value="Ser/Thr_kinase_AS"/>
</dbReference>
<feature type="domain" description="Protein kinase" evidence="6">
    <location>
        <begin position="16"/>
        <end position="267"/>
    </location>
</feature>
<dbReference type="InterPro" id="IPR015943">
    <property type="entry name" value="WD40/YVTN_repeat-like_dom_sf"/>
</dbReference>
<dbReference type="RefSeq" id="WP_148758001.1">
    <property type="nucleotide sequence ID" value="NZ_VSRQ01000001.1"/>
</dbReference>
<evidence type="ECO:0000259" key="6">
    <source>
        <dbReference type="PROSITE" id="PS50011"/>
    </source>
</evidence>
<dbReference type="SUPFAM" id="SSF50978">
    <property type="entry name" value="WD40 repeat-like"/>
    <property type="match status" value="1"/>
</dbReference>
<accession>A0A5D3FZH9</accession>
<keyword evidence="4 7" id="KW-0418">Kinase</keyword>
<dbReference type="Pfam" id="PF00069">
    <property type="entry name" value="Pkinase"/>
    <property type="match status" value="1"/>
</dbReference>
<dbReference type="InterPro" id="IPR049052">
    <property type="entry name" value="nSTAND1"/>
</dbReference>
<comment type="caution">
    <text evidence="7">The sequence shown here is derived from an EMBL/GenBank/DDBJ whole genome shotgun (WGS) entry which is preliminary data.</text>
</comment>